<organism evidence="2 3">
    <name type="scientific">Adiantum capillus-veneris</name>
    <name type="common">Maidenhair fern</name>
    <dbReference type="NCBI Taxonomy" id="13818"/>
    <lineage>
        <taxon>Eukaryota</taxon>
        <taxon>Viridiplantae</taxon>
        <taxon>Streptophyta</taxon>
        <taxon>Embryophyta</taxon>
        <taxon>Tracheophyta</taxon>
        <taxon>Polypodiopsida</taxon>
        <taxon>Polypodiidae</taxon>
        <taxon>Polypodiales</taxon>
        <taxon>Pteridineae</taxon>
        <taxon>Pteridaceae</taxon>
        <taxon>Vittarioideae</taxon>
        <taxon>Adiantum</taxon>
    </lineage>
</organism>
<evidence type="ECO:0000256" key="1">
    <source>
        <dbReference type="SAM" id="Phobius"/>
    </source>
</evidence>
<evidence type="ECO:0000313" key="2">
    <source>
        <dbReference type="EMBL" id="KAI5076716.1"/>
    </source>
</evidence>
<comment type="caution">
    <text evidence="2">The sequence shown here is derived from an EMBL/GenBank/DDBJ whole genome shotgun (WGS) entry which is preliminary data.</text>
</comment>
<dbReference type="Proteomes" id="UP000886520">
    <property type="component" value="Chromosome 8"/>
</dbReference>
<evidence type="ECO:0000313" key="3">
    <source>
        <dbReference type="Proteomes" id="UP000886520"/>
    </source>
</evidence>
<proteinExistence type="predicted"/>
<keyword evidence="1" id="KW-1133">Transmembrane helix</keyword>
<keyword evidence="3" id="KW-1185">Reference proteome</keyword>
<dbReference type="EMBL" id="JABFUD020000008">
    <property type="protein sequence ID" value="KAI5076716.1"/>
    <property type="molecule type" value="Genomic_DNA"/>
</dbReference>
<keyword evidence="1" id="KW-0812">Transmembrane</keyword>
<feature type="transmembrane region" description="Helical" evidence="1">
    <location>
        <begin position="77"/>
        <end position="93"/>
    </location>
</feature>
<keyword evidence="1" id="KW-0472">Membrane</keyword>
<name>A0A9D4UZI7_ADICA</name>
<sequence>MTEWADRWTLQLISPSEGMTTSSSSIDSQATHFSNDADTLTDYLVEGDDFAVIAEEGNEEGAHYYILRSRRRHKIELVRMNFFFLIVAWTSILW</sequence>
<protein>
    <submittedName>
        <fullName evidence="2">Uncharacterized protein</fullName>
    </submittedName>
</protein>
<dbReference type="AlphaFoldDB" id="A0A9D4UZI7"/>
<accession>A0A9D4UZI7</accession>
<reference evidence="2" key="1">
    <citation type="submission" date="2021-01" db="EMBL/GenBank/DDBJ databases">
        <title>Adiantum capillus-veneris genome.</title>
        <authorList>
            <person name="Fang Y."/>
            <person name="Liao Q."/>
        </authorList>
    </citation>
    <scope>NUCLEOTIDE SEQUENCE</scope>
    <source>
        <strain evidence="2">H3</strain>
        <tissue evidence="2">Leaf</tissue>
    </source>
</reference>
<gene>
    <name evidence="2" type="ORF">GOP47_0008781</name>
</gene>